<accession>Q5B7F5</accession>
<gene>
    <name evidence="2" type="ORF">ANIA_03525</name>
</gene>
<reference evidence="3" key="2">
    <citation type="journal article" date="2009" name="Fungal Genet. Biol.">
        <title>The 2008 update of the Aspergillus nidulans genome annotation: a community effort.</title>
        <authorList>
            <person name="Wortman J.R."/>
            <person name="Gilsenan J.M."/>
            <person name="Joardar V."/>
            <person name="Deegan J."/>
            <person name="Clutterbuck J."/>
            <person name="Andersen M.R."/>
            <person name="Archer D."/>
            <person name="Bencina M."/>
            <person name="Braus G."/>
            <person name="Coutinho P."/>
            <person name="von Dohren H."/>
            <person name="Doonan J."/>
            <person name="Driessen A.J."/>
            <person name="Durek P."/>
            <person name="Espeso E."/>
            <person name="Fekete E."/>
            <person name="Flipphi M."/>
            <person name="Estrada C.G."/>
            <person name="Geysens S."/>
            <person name="Goldman G."/>
            <person name="de Groot P.W."/>
            <person name="Hansen K."/>
            <person name="Harris S.D."/>
            <person name="Heinekamp T."/>
            <person name="Helmstaedt K."/>
            <person name="Henrissat B."/>
            <person name="Hofmann G."/>
            <person name="Homan T."/>
            <person name="Horio T."/>
            <person name="Horiuchi H."/>
            <person name="James S."/>
            <person name="Jones M."/>
            <person name="Karaffa L."/>
            <person name="Karanyi Z."/>
            <person name="Kato M."/>
            <person name="Keller N."/>
            <person name="Kelly D.E."/>
            <person name="Kiel J.A."/>
            <person name="Kim J.M."/>
            <person name="van der Klei I.J."/>
            <person name="Klis F.M."/>
            <person name="Kovalchuk A."/>
            <person name="Krasevec N."/>
            <person name="Kubicek C.P."/>
            <person name="Liu B."/>
            <person name="Maccabe A."/>
            <person name="Meyer V."/>
            <person name="Mirabito P."/>
            <person name="Miskei M."/>
            <person name="Mos M."/>
            <person name="Mullins J."/>
            <person name="Nelson D.R."/>
            <person name="Nielsen J."/>
            <person name="Oakley B.R."/>
            <person name="Osmani S.A."/>
            <person name="Pakula T."/>
            <person name="Paszewski A."/>
            <person name="Paulsen I."/>
            <person name="Pilsyk S."/>
            <person name="Pocsi I."/>
            <person name="Punt P.J."/>
            <person name="Ram A.F."/>
            <person name="Ren Q."/>
            <person name="Robellet X."/>
            <person name="Robson G."/>
            <person name="Seiboth B."/>
            <person name="van Solingen P."/>
            <person name="Specht T."/>
            <person name="Sun J."/>
            <person name="Taheri-Talesh N."/>
            <person name="Takeshita N."/>
            <person name="Ussery D."/>
            <person name="vanKuyk P.A."/>
            <person name="Visser H."/>
            <person name="van de Vondervoort P.J."/>
            <person name="de Vries R.P."/>
            <person name="Walton J."/>
            <person name="Xiang X."/>
            <person name="Xiong Y."/>
            <person name="Zeng A.P."/>
            <person name="Brandt B.W."/>
            <person name="Cornell M.J."/>
            <person name="van den Hondel C.A."/>
            <person name="Visser J."/>
            <person name="Oliver S.G."/>
            <person name="Turner G."/>
        </authorList>
    </citation>
    <scope>GENOME REANNOTATION</scope>
    <source>
        <strain evidence="3">FGSC A4 / ATCC 38163 / CBS 112.46 / NRRL 194 / M139</strain>
    </source>
</reference>
<dbReference type="OMA" id="IHCAREA"/>
<evidence type="ECO:0000259" key="1">
    <source>
        <dbReference type="Pfam" id="PF12770"/>
    </source>
</evidence>
<dbReference type="HOGENOM" id="CLU_001305_5_1_1"/>
<protein>
    <recommendedName>
        <fullName evidence="1">CHAT domain-containing protein</fullName>
    </recommendedName>
</protein>
<name>Q5B7F5_EMENI</name>
<dbReference type="GeneID" id="2872948"/>
<dbReference type="VEuPathDB" id="FungiDB:AN3525"/>
<sequence length="747" mass="83359">MFYQIFTGLSMELDNLFDQALQGLLDYEANKDRENCLDKSIHIARQVTKYERRGQLDDLDTSIAYMPLRIDETVKRDVPRILDYINMSVLKGDRYDVSGLTDHAMAGVEFATEAERLACGRGVANEAEAAAAMGAALLKLCQGGIRMEKYDPLDTAIAKIESAIERMPDVNKDVIQWQHNLATLLELRFERHPRMMVLDQAIQLSESVVEAGAANRKQKAIRENSLGNLFGRKFEWTGASEYLDNSIERLREKRLEDLEEAIENSRKACELGKSSPDEAISLNKLSTNLHKLYGHTKEKDCLEDAVKYGLQVWELIGQDPNSPFHQACAHNVALVLTRRFRLLGAQKVFNDALKQTNKDAYEFPQGRVHIRLRAAVKALGILRLREDWEQARAIGSGALKLLPDLCERSLTLDDQQYAILQATGLAADVCSLYLQCGLVTEALQKLEFGRGLILRYMIDRQGDVPGLERVYPDLAAGYKTLQRQLVRMRLEAGEKLKAVVNEIRHKKGFEAFLLEPKAEELTDSVADGVAVVVNVTSIRADAIIVSSNQIRALAYSRSLSLNRSQFQKDTEKESVLIVAMPTTPGHQPLSGVIEESNIVRAICRETHVCELLNHPTADQVCRKLATSDIVHFDCHGSANESDPSQSYLLPQKDGVLDKLTVSRISNEVSQQPAWVAYLSACSTAQVRATKLADESLHIASAFQMSGFPHVIGSLWPTDDAVCVKVAEFFYTYLFDNSEVFAQGSGPL</sequence>
<feature type="domain" description="CHAT" evidence="1">
    <location>
        <begin position="552"/>
        <end position="735"/>
    </location>
</feature>
<dbReference type="Gene3D" id="1.25.40.10">
    <property type="entry name" value="Tetratricopeptide repeat domain"/>
    <property type="match status" value="1"/>
</dbReference>
<dbReference type="Pfam" id="PF12770">
    <property type="entry name" value="CHAT"/>
    <property type="match status" value="1"/>
</dbReference>
<dbReference type="RefSeq" id="XP_661129.1">
    <property type="nucleotide sequence ID" value="XM_656037.1"/>
</dbReference>
<dbReference type="Proteomes" id="UP000000560">
    <property type="component" value="Chromosome II"/>
</dbReference>
<evidence type="ECO:0000313" key="2">
    <source>
        <dbReference type="EMBL" id="CBF75970.1"/>
    </source>
</evidence>
<dbReference type="OrthoDB" id="4444384at2759"/>
<dbReference type="AlphaFoldDB" id="Q5B7F5"/>
<reference evidence="3" key="1">
    <citation type="journal article" date="2005" name="Nature">
        <title>Sequencing of Aspergillus nidulans and comparative analysis with A. fumigatus and A. oryzae.</title>
        <authorList>
            <person name="Galagan J.E."/>
            <person name="Calvo S.E."/>
            <person name="Cuomo C."/>
            <person name="Ma L.J."/>
            <person name="Wortman J.R."/>
            <person name="Batzoglou S."/>
            <person name="Lee S.I."/>
            <person name="Basturkmen M."/>
            <person name="Spevak C.C."/>
            <person name="Clutterbuck J."/>
            <person name="Kapitonov V."/>
            <person name="Jurka J."/>
            <person name="Scazzocchio C."/>
            <person name="Farman M."/>
            <person name="Butler J."/>
            <person name="Purcell S."/>
            <person name="Harris S."/>
            <person name="Braus G.H."/>
            <person name="Draht O."/>
            <person name="Busch S."/>
            <person name="D'Enfert C."/>
            <person name="Bouchier C."/>
            <person name="Goldman G.H."/>
            <person name="Bell-Pedersen D."/>
            <person name="Griffiths-Jones S."/>
            <person name="Doonan J.H."/>
            <person name="Yu J."/>
            <person name="Vienken K."/>
            <person name="Pain A."/>
            <person name="Freitag M."/>
            <person name="Selker E.U."/>
            <person name="Archer D.B."/>
            <person name="Penalva M.A."/>
            <person name="Oakley B.R."/>
            <person name="Momany M."/>
            <person name="Tanaka T."/>
            <person name="Kumagai T."/>
            <person name="Asai K."/>
            <person name="Machida M."/>
            <person name="Nierman W.C."/>
            <person name="Denning D.W."/>
            <person name="Caddick M."/>
            <person name="Hynes M."/>
            <person name="Paoletti M."/>
            <person name="Fischer R."/>
            <person name="Miller B."/>
            <person name="Dyer P."/>
            <person name="Sachs M.S."/>
            <person name="Osmani S.A."/>
            <person name="Birren B.W."/>
        </authorList>
    </citation>
    <scope>NUCLEOTIDE SEQUENCE [LARGE SCALE GENOMIC DNA]</scope>
    <source>
        <strain evidence="3">FGSC A4 / ATCC 38163 / CBS 112.46 / NRRL 194 / M139</strain>
    </source>
</reference>
<dbReference type="InterPro" id="IPR024983">
    <property type="entry name" value="CHAT_dom"/>
</dbReference>
<dbReference type="EMBL" id="BN001302">
    <property type="protein sequence ID" value="CBF75970.1"/>
    <property type="molecule type" value="Genomic_DNA"/>
</dbReference>
<dbReference type="KEGG" id="ani:ANIA_03525"/>
<dbReference type="STRING" id="227321.Q5B7F5"/>
<dbReference type="InParanoid" id="Q5B7F5"/>
<dbReference type="eggNOG" id="KOG4626">
    <property type="taxonomic scope" value="Eukaryota"/>
</dbReference>
<keyword evidence="3" id="KW-1185">Reference proteome</keyword>
<accession>C8V4T7</accession>
<evidence type="ECO:0000313" key="3">
    <source>
        <dbReference type="Proteomes" id="UP000000560"/>
    </source>
</evidence>
<organism evidence="2 3">
    <name type="scientific">Emericella nidulans (strain FGSC A4 / ATCC 38163 / CBS 112.46 / NRRL 194 / M139)</name>
    <name type="common">Aspergillus nidulans</name>
    <dbReference type="NCBI Taxonomy" id="227321"/>
    <lineage>
        <taxon>Eukaryota</taxon>
        <taxon>Fungi</taxon>
        <taxon>Dikarya</taxon>
        <taxon>Ascomycota</taxon>
        <taxon>Pezizomycotina</taxon>
        <taxon>Eurotiomycetes</taxon>
        <taxon>Eurotiomycetidae</taxon>
        <taxon>Eurotiales</taxon>
        <taxon>Aspergillaceae</taxon>
        <taxon>Aspergillus</taxon>
        <taxon>Aspergillus subgen. Nidulantes</taxon>
    </lineage>
</organism>
<dbReference type="SUPFAM" id="SSF48452">
    <property type="entry name" value="TPR-like"/>
    <property type="match status" value="1"/>
</dbReference>
<dbReference type="InterPro" id="IPR011990">
    <property type="entry name" value="TPR-like_helical_dom_sf"/>
</dbReference>
<proteinExistence type="predicted"/>